<name>A0A1X6X0M7_9MICO</name>
<keyword evidence="1" id="KW-1133">Transmembrane helix</keyword>
<gene>
    <name evidence="2" type="ORF">FM110_06080</name>
</gene>
<dbReference type="Pfam" id="PF05656">
    <property type="entry name" value="DUF805"/>
    <property type="match status" value="1"/>
</dbReference>
<organism evidence="2 3">
    <name type="scientific">Brachybacterium nesterenkovii</name>
    <dbReference type="NCBI Taxonomy" id="47847"/>
    <lineage>
        <taxon>Bacteria</taxon>
        <taxon>Bacillati</taxon>
        <taxon>Actinomycetota</taxon>
        <taxon>Actinomycetes</taxon>
        <taxon>Micrococcales</taxon>
        <taxon>Dermabacteraceae</taxon>
        <taxon>Brachybacterium</taxon>
    </lineage>
</organism>
<keyword evidence="1" id="KW-0812">Transmembrane</keyword>
<dbReference type="GO" id="GO:0016020">
    <property type="term" value="C:membrane"/>
    <property type="evidence" value="ECO:0007669"/>
    <property type="project" value="InterPro"/>
</dbReference>
<feature type="transmembrane region" description="Helical" evidence="1">
    <location>
        <begin position="24"/>
        <end position="42"/>
    </location>
</feature>
<keyword evidence="3" id="KW-1185">Reference proteome</keyword>
<keyword evidence="1" id="KW-0472">Membrane</keyword>
<accession>A0A1X6X0M7</accession>
<dbReference type="InterPro" id="IPR008523">
    <property type="entry name" value="DUF805"/>
</dbReference>
<dbReference type="Proteomes" id="UP000195981">
    <property type="component" value="Unassembled WGS sequence"/>
</dbReference>
<dbReference type="AlphaFoldDB" id="A0A1X6X0M7"/>
<proteinExistence type="predicted"/>
<protein>
    <recommendedName>
        <fullName evidence="4">DUF805 domain-containing protein</fullName>
    </recommendedName>
</protein>
<sequence length="54" mass="5827">MIVLLVSLLSLTWRRLHDAGLPGALALIGLVLPIVPLVLCTLPPRPDGRRFDTG</sequence>
<evidence type="ECO:0000313" key="2">
    <source>
        <dbReference type="EMBL" id="SLM91075.1"/>
    </source>
</evidence>
<reference evidence="2 3" key="1">
    <citation type="submission" date="2017-02" db="EMBL/GenBank/DDBJ databases">
        <authorList>
            <person name="Peterson S.W."/>
        </authorList>
    </citation>
    <scope>NUCLEOTIDE SEQUENCE [LARGE SCALE GENOMIC DNA]</scope>
    <source>
        <strain evidence="2 3">CIP104813</strain>
    </source>
</reference>
<evidence type="ECO:0000256" key="1">
    <source>
        <dbReference type="SAM" id="Phobius"/>
    </source>
</evidence>
<evidence type="ECO:0008006" key="4">
    <source>
        <dbReference type="Google" id="ProtNLM"/>
    </source>
</evidence>
<dbReference type="EMBL" id="FWFG01000053">
    <property type="protein sequence ID" value="SLM91075.1"/>
    <property type="molecule type" value="Genomic_DNA"/>
</dbReference>
<evidence type="ECO:0000313" key="3">
    <source>
        <dbReference type="Proteomes" id="UP000195981"/>
    </source>
</evidence>